<comment type="caution">
    <text evidence="2">The sequence shown here is derived from an EMBL/GenBank/DDBJ whole genome shotgun (WGS) entry which is preliminary data.</text>
</comment>
<evidence type="ECO:0000256" key="1">
    <source>
        <dbReference type="SAM" id="MobiDB-lite"/>
    </source>
</evidence>
<sequence>SSCGGSAADATSAGASAPGDVDMGEVEPVKLLNAPALLLPLSFKGSTKAERRAFMREYQRYTSQIQALQSTSQQPFLMPVGACMEHFYKHHADSRVSRMLDNLMRVLEADGEEWVLHQEGKLVLEIITKAMKPAPLQVAVSKQQQLQRNMVLKMDVLHGGTLTSGNETLVLEGLLLALERLGAKLNVETKPALALKPYGATSRPLQVTRQVQFKILTLETSIGPLVLRGLRAWVEVKKFEVDCSSDQVDPEDNIYAEDVACSTPAMEKRAELNAEFRRILDEKIAEGVQHGLSAAQVDELRGILSHPSRGCYPSGIRKRFARRRRAA</sequence>
<dbReference type="EMBL" id="QUTI01016456">
    <property type="protein sequence ID" value="RLO11146.1"/>
    <property type="molecule type" value="Genomic_DNA"/>
</dbReference>
<feature type="non-terminal residue" evidence="2">
    <location>
        <position position="327"/>
    </location>
</feature>
<evidence type="ECO:0000313" key="2">
    <source>
        <dbReference type="EMBL" id="RLO11146.1"/>
    </source>
</evidence>
<evidence type="ECO:0000313" key="3">
    <source>
        <dbReference type="Proteomes" id="UP000275652"/>
    </source>
</evidence>
<feature type="compositionally biased region" description="Low complexity" evidence="1">
    <location>
        <begin position="1"/>
        <end position="19"/>
    </location>
</feature>
<organism evidence="2 3">
    <name type="scientific">Aphanomyces astaci</name>
    <name type="common">Crayfish plague agent</name>
    <dbReference type="NCBI Taxonomy" id="112090"/>
    <lineage>
        <taxon>Eukaryota</taxon>
        <taxon>Sar</taxon>
        <taxon>Stramenopiles</taxon>
        <taxon>Oomycota</taxon>
        <taxon>Saprolegniomycetes</taxon>
        <taxon>Saprolegniales</taxon>
        <taxon>Verrucalvaceae</taxon>
        <taxon>Aphanomyces</taxon>
    </lineage>
</organism>
<dbReference type="AlphaFoldDB" id="A0A9X8E8P4"/>
<reference evidence="2 3" key="1">
    <citation type="journal article" date="2018" name="J. Invertebr. Pathol.">
        <title>New genotyping method for the causative agent of crayfish plague (Aphanomyces astaci) based on whole genome data.</title>
        <authorList>
            <person name="Minardi D."/>
            <person name="Studholme D.J."/>
            <person name="van der Giezen M."/>
            <person name="Pretto T."/>
            <person name="Oidtmann B."/>
        </authorList>
    </citation>
    <scope>NUCLEOTIDE SEQUENCE [LARGE SCALE GENOMIC DNA]</scope>
    <source>
        <strain evidence="2 3">KB13</strain>
    </source>
</reference>
<accession>A0A9X8E8P4</accession>
<gene>
    <name evidence="2" type="ORF">DYB28_009905</name>
</gene>
<feature type="region of interest" description="Disordered" evidence="1">
    <location>
        <begin position="1"/>
        <end position="21"/>
    </location>
</feature>
<dbReference type="Proteomes" id="UP000275652">
    <property type="component" value="Unassembled WGS sequence"/>
</dbReference>
<protein>
    <submittedName>
        <fullName evidence="2">Uncharacterized protein</fullName>
    </submittedName>
</protein>
<proteinExistence type="predicted"/>
<name>A0A9X8E8P4_APHAT</name>